<dbReference type="HOGENOM" id="CLU_2389968_0_0_1"/>
<dbReference type="Proteomes" id="UP000026962">
    <property type="component" value="Chromosome 8"/>
</dbReference>
<proteinExistence type="predicted"/>
<keyword evidence="3" id="KW-1185">Reference proteome</keyword>
<dbReference type="Gramene" id="OPUNC08G19860.1">
    <property type="protein sequence ID" value="OPUNC08G19860.1"/>
    <property type="gene ID" value="OPUNC08G19860"/>
</dbReference>
<name>A0A0E0LXC5_ORYPU</name>
<evidence type="ECO:0000256" key="1">
    <source>
        <dbReference type="SAM" id="MobiDB-lite"/>
    </source>
</evidence>
<reference evidence="2" key="2">
    <citation type="submission" date="2018-05" db="EMBL/GenBank/DDBJ databases">
        <title>OpunRS2 (Oryza punctata Reference Sequence Version 2).</title>
        <authorList>
            <person name="Zhang J."/>
            <person name="Kudrna D."/>
            <person name="Lee S."/>
            <person name="Talag J."/>
            <person name="Welchert J."/>
            <person name="Wing R.A."/>
        </authorList>
    </citation>
    <scope>NUCLEOTIDE SEQUENCE [LARGE SCALE GENOMIC DNA]</scope>
</reference>
<dbReference type="EnsemblPlants" id="OPUNC08G19860.1">
    <property type="protein sequence ID" value="OPUNC08G19860.1"/>
    <property type="gene ID" value="OPUNC08G19860"/>
</dbReference>
<evidence type="ECO:0000313" key="3">
    <source>
        <dbReference type="Proteomes" id="UP000026962"/>
    </source>
</evidence>
<dbReference type="AlphaFoldDB" id="A0A0E0LXC5"/>
<organism evidence="2">
    <name type="scientific">Oryza punctata</name>
    <name type="common">Red rice</name>
    <dbReference type="NCBI Taxonomy" id="4537"/>
    <lineage>
        <taxon>Eukaryota</taxon>
        <taxon>Viridiplantae</taxon>
        <taxon>Streptophyta</taxon>
        <taxon>Embryophyta</taxon>
        <taxon>Tracheophyta</taxon>
        <taxon>Spermatophyta</taxon>
        <taxon>Magnoliopsida</taxon>
        <taxon>Liliopsida</taxon>
        <taxon>Poales</taxon>
        <taxon>Poaceae</taxon>
        <taxon>BOP clade</taxon>
        <taxon>Oryzoideae</taxon>
        <taxon>Oryzeae</taxon>
        <taxon>Oryzinae</taxon>
        <taxon>Oryza</taxon>
    </lineage>
</organism>
<reference evidence="2" key="1">
    <citation type="submission" date="2015-04" db="UniProtKB">
        <authorList>
            <consortium name="EnsemblPlants"/>
        </authorList>
    </citation>
    <scope>IDENTIFICATION</scope>
</reference>
<feature type="region of interest" description="Disordered" evidence="1">
    <location>
        <begin position="1"/>
        <end position="30"/>
    </location>
</feature>
<protein>
    <submittedName>
        <fullName evidence="2">Uncharacterized protein</fullName>
    </submittedName>
</protein>
<accession>A0A0E0LXC5</accession>
<sequence>MGGPTNPGEERGMWVEGGRPQNGDGDECGRGRRRRWLGFRRGGTHCCSLLRPRLCFSSSWTTTRHFAFTGVVWPASHRVQGNEMLRACLHESMD</sequence>
<evidence type="ECO:0000313" key="2">
    <source>
        <dbReference type="EnsemblPlants" id="OPUNC08G19860.1"/>
    </source>
</evidence>